<proteinExistence type="predicted"/>
<evidence type="ECO:0000313" key="3">
    <source>
        <dbReference type="EMBL" id="MDR6224787.1"/>
    </source>
</evidence>
<comment type="caution">
    <text evidence="3">The sequence shown here is derived from an EMBL/GenBank/DDBJ whole genome shotgun (WGS) entry which is preliminary data.</text>
</comment>
<accession>A0ABU1IJ48</accession>
<feature type="domain" description="PRC-barrel" evidence="2">
    <location>
        <begin position="2"/>
        <end position="76"/>
    </location>
</feature>
<dbReference type="InterPro" id="IPR011033">
    <property type="entry name" value="PRC_barrel-like_sf"/>
</dbReference>
<dbReference type="NCBIfam" id="TIGR02888">
    <property type="entry name" value="spore_YlmC_YmxH"/>
    <property type="match status" value="1"/>
</dbReference>
<dbReference type="Pfam" id="PF05239">
    <property type="entry name" value="PRC"/>
    <property type="match status" value="1"/>
</dbReference>
<feature type="region of interest" description="Disordered" evidence="1">
    <location>
        <begin position="79"/>
        <end position="100"/>
    </location>
</feature>
<name>A0ABU1IJ48_9BACL</name>
<evidence type="ECO:0000256" key="1">
    <source>
        <dbReference type="SAM" id="MobiDB-lite"/>
    </source>
</evidence>
<dbReference type="EMBL" id="JAVDQG010000002">
    <property type="protein sequence ID" value="MDR6224787.1"/>
    <property type="molecule type" value="Genomic_DNA"/>
</dbReference>
<protein>
    <submittedName>
        <fullName evidence="3">YlmC/YmxH family sporulation protein</fullName>
    </submittedName>
</protein>
<dbReference type="InterPro" id="IPR014238">
    <property type="entry name" value="Spore_YlmC/YmxH"/>
</dbReference>
<evidence type="ECO:0000259" key="2">
    <source>
        <dbReference type="Pfam" id="PF05239"/>
    </source>
</evidence>
<evidence type="ECO:0000313" key="4">
    <source>
        <dbReference type="Proteomes" id="UP001185012"/>
    </source>
</evidence>
<dbReference type="Proteomes" id="UP001185012">
    <property type="component" value="Unassembled WGS sequence"/>
</dbReference>
<dbReference type="InterPro" id="IPR027275">
    <property type="entry name" value="PRC-brl_dom"/>
</dbReference>
<dbReference type="PANTHER" id="PTHR40061">
    <property type="entry name" value="SPORULATION PROTEIN YLMC-RELATED"/>
    <property type="match status" value="1"/>
</dbReference>
<keyword evidence="4" id="KW-1185">Reference proteome</keyword>
<reference evidence="3 4" key="1">
    <citation type="submission" date="2023-07" db="EMBL/GenBank/DDBJ databases">
        <title>Genomic Encyclopedia of Type Strains, Phase IV (KMG-IV): sequencing the most valuable type-strain genomes for metagenomic binning, comparative biology and taxonomic classification.</title>
        <authorList>
            <person name="Goeker M."/>
        </authorList>
    </citation>
    <scope>NUCLEOTIDE SEQUENCE [LARGE SCALE GENOMIC DNA]</scope>
    <source>
        <strain evidence="3 4">DSM 45903</strain>
    </source>
</reference>
<dbReference type="PANTHER" id="PTHR40061:SF1">
    <property type="entry name" value="SPORULATION PROTEIN YLMC-RELATED"/>
    <property type="match status" value="1"/>
</dbReference>
<dbReference type="RefSeq" id="WP_309862564.1">
    <property type="nucleotide sequence ID" value="NZ_JAVDQG010000002.1"/>
</dbReference>
<dbReference type="SUPFAM" id="SSF50346">
    <property type="entry name" value="PRC-barrel domain"/>
    <property type="match status" value="1"/>
</dbReference>
<organism evidence="3 4">
    <name type="scientific">Desmospora profundinema</name>
    <dbReference type="NCBI Taxonomy" id="1571184"/>
    <lineage>
        <taxon>Bacteria</taxon>
        <taxon>Bacillati</taxon>
        <taxon>Bacillota</taxon>
        <taxon>Bacilli</taxon>
        <taxon>Bacillales</taxon>
        <taxon>Thermoactinomycetaceae</taxon>
        <taxon>Desmospora</taxon>
    </lineage>
</organism>
<sequence length="100" mass="10968">MKISDLQTKDVVNVGDGRKLGQIHDLDIDLRAGQIRALVVPGETRLFGLLTGGKEWVIPWSQIVKIGSDVILVRLDNSRFSSENDGDPRPLLTHPSNDGP</sequence>
<dbReference type="Gene3D" id="2.30.30.240">
    <property type="entry name" value="PRC-barrel domain"/>
    <property type="match status" value="1"/>
</dbReference>
<gene>
    <name evidence="3" type="ORF">JOE21_000778</name>
</gene>